<feature type="region of interest" description="Disordered" evidence="14">
    <location>
        <begin position="507"/>
        <end position="527"/>
    </location>
</feature>
<dbReference type="PANTHER" id="PTHR47959">
    <property type="entry name" value="ATP-DEPENDENT RNA HELICASE RHLE-RELATED"/>
    <property type="match status" value="1"/>
</dbReference>
<evidence type="ECO:0000256" key="13">
    <source>
        <dbReference type="PROSITE-ProRule" id="PRU00552"/>
    </source>
</evidence>
<keyword evidence="6" id="KW-0378">Hydrolase</keyword>
<dbReference type="InterPro" id="IPR027417">
    <property type="entry name" value="P-loop_NTPase"/>
</dbReference>
<dbReference type="SMART" id="SM00490">
    <property type="entry name" value="HELICc"/>
    <property type="match status" value="1"/>
</dbReference>
<evidence type="ECO:0000256" key="8">
    <source>
        <dbReference type="ARBA" id="ARBA00022840"/>
    </source>
</evidence>
<keyword evidence="8" id="KW-0067">ATP-binding</keyword>
<evidence type="ECO:0000256" key="5">
    <source>
        <dbReference type="ARBA" id="ARBA00022741"/>
    </source>
</evidence>
<evidence type="ECO:0000313" key="18">
    <source>
        <dbReference type="EMBL" id="NOV47225.1"/>
    </source>
</evidence>
<comment type="similarity">
    <text evidence="11">Belongs to the DEAD box helicase family. DDX56/DBP9 subfamily.</text>
</comment>
<comment type="subcellular location">
    <subcellularLocation>
        <location evidence="1">Nucleus</location>
        <location evidence="1">Nucleolus</location>
    </subcellularLocation>
</comment>
<dbReference type="SUPFAM" id="SSF52540">
    <property type="entry name" value="P-loop containing nucleoside triphosphate hydrolases"/>
    <property type="match status" value="2"/>
</dbReference>
<protein>
    <recommendedName>
        <fullName evidence="2">RNA helicase</fullName>
        <ecNumber evidence="2">3.6.4.13</ecNumber>
    </recommendedName>
</protein>
<keyword evidence="9" id="KW-0694">RNA-binding</keyword>
<dbReference type="CDD" id="cd18787">
    <property type="entry name" value="SF2_C_DEAD"/>
    <property type="match status" value="1"/>
</dbReference>
<dbReference type="EMBL" id="GIIL01003499">
    <property type="protein sequence ID" value="NOV47225.1"/>
    <property type="molecule type" value="Transcribed_RNA"/>
</dbReference>
<evidence type="ECO:0000256" key="11">
    <source>
        <dbReference type="ARBA" id="ARBA00038041"/>
    </source>
</evidence>
<evidence type="ECO:0000256" key="7">
    <source>
        <dbReference type="ARBA" id="ARBA00022806"/>
    </source>
</evidence>
<keyword evidence="4" id="KW-0698">rRNA processing</keyword>
<dbReference type="PANTHER" id="PTHR47959:SF21">
    <property type="entry name" value="DEAD-BOX HELICASE 56"/>
    <property type="match status" value="1"/>
</dbReference>
<dbReference type="CDD" id="cd17961">
    <property type="entry name" value="DEADc_DDX56"/>
    <property type="match status" value="1"/>
</dbReference>
<dbReference type="InterPro" id="IPR050079">
    <property type="entry name" value="DEAD_box_RNA_helicase"/>
</dbReference>
<dbReference type="InterPro" id="IPR011545">
    <property type="entry name" value="DEAD/DEAH_box_helicase_dom"/>
</dbReference>
<dbReference type="PROSITE" id="PS51195">
    <property type="entry name" value="Q_MOTIF"/>
    <property type="match status" value="1"/>
</dbReference>
<evidence type="ECO:0000259" key="17">
    <source>
        <dbReference type="PROSITE" id="PS51195"/>
    </source>
</evidence>
<evidence type="ECO:0000256" key="10">
    <source>
        <dbReference type="ARBA" id="ARBA00023242"/>
    </source>
</evidence>
<dbReference type="SMART" id="SM00487">
    <property type="entry name" value="DEXDc"/>
    <property type="match status" value="1"/>
</dbReference>
<sequence>MSDDEGESCKFHEMELDDRILKAIARLGWITPTLIQEKAIPLLIEGKDVLLRARTGSGKTAAFSVPVIQKILVSKQTMVEQVVKVLLLAPTKELCSQIHSVIIALTCKCSQEVKCIDLSTNIDVEAQKPLILLKPDIVIATPAKALAHLQAGTLDIKSGLELLVIDEADLIFSFGYESDMKKILSFLPNLYQAILASATLTEDVQSLKKLILHNPVILKLEEPDLAPSTQLVHYHLSAEEMEKAAILYSLLKLHLVRGKSIIFVNTVDRCYKLKLFLEQFAIPSTVLNSELPSTIRCHSVNQFNQGIYDIIIASDENVLESPDASSSNSKRKKDKESGVARGIDFQNVSNVINFDFPLSINSYVHRAGRTARGNNEGSVLSFVSIRERPLLDKVDEHLKSNTADESTVKEYQFKLEEVQAFQYRAKDAWKAVTRVAVREARLNEIKKEIFSCQKLKSYFEDNPRDLQVLRHDKALHTVKIQSHLADVPEYIIPKSLKALFGIGRKPKKRSRQSAANTNKNQFKKENPLLVLQATKFSKKRKK</sequence>
<evidence type="ECO:0000256" key="6">
    <source>
        <dbReference type="ARBA" id="ARBA00022801"/>
    </source>
</evidence>
<dbReference type="AlphaFoldDB" id="A0A6M2DLN6"/>
<evidence type="ECO:0000259" key="15">
    <source>
        <dbReference type="PROSITE" id="PS51192"/>
    </source>
</evidence>
<dbReference type="Gene3D" id="3.40.50.300">
    <property type="entry name" value="P-loop containing nucleotide triphosphate hydrolases"/>
    <property type="match status" value="2"/>
</dbReference>
<dbReference type="InterPro" id="IPR001650">
    <property type="entry name" value="Helicase_C-like"/>
</dbReference>
<dbReference type="PROSITE" id="PS51192">
    <property type="entry name" value="HELICASE_ATP_BIND_1"/>
    <property type="match status" value="1"/>
</dbReference>
<dbReference type="GO" id="GO:0005730">
    <property type="term" value="C:nucleolus"/>
    <property type="evidence" value="ECO:0007669"/>
    <property type="project" value="UniProtKB-SubCell"/>
</dbReference>
<keyword evidence="7 18" id="KW-0347">Helicase</keyword>
<dbReference type="InterPro" id="IPR014001">
    <property type="entry name" value="Helicase_ATP-bd"/>
</dbReference>
<feature type="domain" description="Helicase C-terminal" evidence="16">
    <location>
        <begin position="249"/>
        <end position="416"/>
    </location>
</feature>
<evidence type="ECO:0000256" key="9">
    <source>
        <dbReference type="ARBA" id="ARBA00022884"/>
    </source>
</evidence>
<evidence type="ECO:0000259" key="16">
    <source>
        <dbReference type="PROSITE" id="PS51194"/>
    </source>
</evidence>
<keyword evidence="3" id="KW-0690">Ribosome biogenesis</keyword>
<organism evidence="18">
    <name type="scientific">Xenopsylla cheopis</name>
    <name type="common">Oriental rat flea</name>
    <name type="synonym">Pulex cheopis</name>
    <dbReference type="NCBI Taxonomy" id="163159"/>
    <lineage>
        <taxon>Eukaryota</taxon>
        <taxon>Metazoa</taxon>
        <taxon>Ecdysozoa</taxon>
        <taxon>Arthropoda</taxon>
        <taxon>Hexapoda</taxon>
        <taxon>Insecta</taxon>
        <taxon>Pterygota</taxon>
        <taxon>Neoptera</taxon>
        <taxon>Endopterygota</taxon>
        <taxon>Siphonaptera</taxon>
        <taxon>Pulicidae</taxon>
        <taxon>Xenopsyllinae</taxon>
        <taxon>Xenopsylla</taxon>
    </lineage>
</organism>
<dbReference type="Pfam" id="PF00270">
    <property type="entry name" value="DEAD"/>
    <property type="match status" value="1"/>
</dbReference>
<reference evidence="18" key="1">
    <citation type="submission" date="2020-03" db="EMBL/GenBank/DDBJ databases">
        <title>Transcriptomic Profiling of the Digestive Tract of the Rat Flea, Xenopsylla cheopis, Following Blood Feeding and Infection with Yersinia pestis.</title>
        <authorList>
            <person name="Bland D.M."/>
            <person name="Martens C.A."/>
            <person name="Virtaneva K."/>
            <person name="Kanakabandi K."/>
            <person name="Long D."/>
            <person name="Rosenke R."/>
            <person name="Saturday G.A."/>
            <person name="Hoyt F.H."/>
            <person name="Bruno D.P."/>
            <person name="Ribeiro J.M.C."/>
            <person name="Hinnebusch J."/>
        </authorList>
    </citation>
    <scope>NUCLEOTIDE SEQUENCE</scope>
</reference>
<evidence type="ECO:0000256" key="1">
    <source>
        <dbReference type="ARBA" id="ARBA00004604"/>
    </source>
</evidence>
<dbReference type="GO" id="GO:0016787">
    <property type="term" value="F:hydrolase activity"/>
    <property type="evidence" value="ECO:0007669"/>
    <property type="project" value="UniProtKB-KW"/>
</dbReference>
<dbReference type="GO" id="GO:0005829">
    <property type="term" value="C:cytosol"/>
    <property type="evidence" value="ECO:0007669"/>
    <property type="project" value="TreeGrafter"/>
</dbReference>
<feature type="short sequence motif" description="Q motif" evidence="13">
    <location>
        <begin position="9"/>
        <end position="37"/>
    </location>
</feature>
<dbReference type="Pfam" id="PF00271">
    <property type="entry name" value="Helicase_C"/>
    <property type="match status" value="1"/>
</dbReference>
<dbReference type="FunFam" id="3.40.50.300:FF:001046">
    <property type="entry name" value="Probable ATP-dependent RNA helicase ddx56"/>
    <property type="match status" value="1"/>
</dbReference>
<feature type="domain" description="Helicase ATP-binding" evidence="15">
    <location>
        <begin position="40"/>
        <end position="218"/>
    </location>
</feature>
<comment type="catalytic activity">
    <reaction evidence="12">
        <text>ATP + H2O = ADP + phosphate + H(+)</text>
        <dbReference type="Rhea" id="RHEA:13065"/>
        <dbReference type="ChEBI" id="CHEBI:15377"/>
        <dbReference type="ChEBI" id="CHEBI:15378"/>
        <dbReference type="ChEBI" id="CHEBI:30616"/>
        <dbReference type="ChEBI" id="CHEBI:43474"/>
        <dbReference type="ChEBI" id="CHEBI:456216"/>
        <dbReference type="EC" id="3.6.4.13"/>
    </reaction>
</comment>
<dbReference type="GO" id="GO:0006364">
    <property type="term" value="P:rRNA processing"/>
    <property type="evidence" value="ECO:0007669"/>
    <property type="project" value="UniProtKB-KW"/>
</dbReference>
<name>A0A6M2DLN6_XENCH</name>
<dbReference type="InterPro" id="IPR014014">
    <property type="entry name" value="RNA_helicase_DEAD_Q_motif"/>
</dbReference>
<dbReference type="GO" id="GO:0003724">
    <property type="term" value="F:RNA helicase activity"/>
    <property type="evidence" value="ECO:0007669"/>
    <property type="project" value="UniProtKB-EC"/>
</dbReference>
<keyword evidence="5" id="KW-0547">Nucleotide-binding</keyword>
<evidence type="ECO:0000256" key="3">
    <source>
        <dbReference type="ARBA" id="ARBA00022517"/>
    </source>
</evidence>
<accession>A0A6M2DLN6</accession>
<feature type="domain" description="DEAD-box RNA helicase Q" evidence="17">
    <location>
        <begin position="9"/>
        <end position="37"/>
    </location>
</feature>
<dbReference type="GO" id="GO:0005524">
    <property type="term" value="F:ATP binding"/>
    <property type="evidence" value="ECO:0007669"/>
    <property type="project" value="UniProtKB-KW"/>
</dbReference>
<dbReference type="GO" id="GO:0003723">
    <property type="term" value="F:RNA binding"/>
    <property type="evidence" value="ECO:0007669"/>
    <property type="project" value="UniProtKB-KW"/>
</dbReference>
<keyword evidence="10" id="KW-0539">Nucleus</keyword>
<evidence type="ECO:0000256" key="14">
    <source>
        <dbReference type="SAM" id="MobiDB-lite"/>
    </source>
</evidence>
<dbReference type="EC" id="3.6.4.13" evidence="2"/>
<evidence type="ECO:0000256" key="2">
    <source>
        <dbReference type="ARBA" id="ARBA00012552"/>
    </source>
</evidence>
<evidence type="ECO:0000256" key="4">
    <source>
        <dbReference type="ARBA" id="ARBA00022552"/>
    </source>
</evidence>
<proteinExistence type="inferred from homology"/>
<evidence type="ECO:0000256" key="12">
    <source>
        <dbReference type="ARBA" id="ARBA00047984"/>
    </source>
</evidence>
<dbReference type="PROSITE" id="PS51194">
    <property type="entry name" value="HELICASE_CTER"/>
    <property type="match status" value="1"/>
</dbReference>